<organism evidence="11 12">
    <name type="scientific">Candidatus Pedobacter colombiensis</name>
    <dbReference type="NCBI Taxonomy" id="3121371"/>
    <lineage>
        <taxon>Bacteria</taxon>
        <taxon>Pseudomonadati</taxon>
        <taxon>Bacteroidota</taxon>
        <taxon>Sphingobacteriia</taxon>
        <taxon>Sphingobacteriales</taxon>
        <taxon>Sphingobacteriaceae</taxon>
        <taxon>Pedobacter</taxon>
    </lineage>
</organism>
<dbReference type="InterPro" id="IPR045275">
    <property type="entry name" value="MscS_archaea/bacteria_type"/>
</dbReference>
<dbReference type="InterPro" id="IPR011066">
    <property type="entry name" value="MscS_channel_C_sf"/>
</dbReference>
<evidence type="ECO:0000256" key="8">
    <source>
        <dbReference type="SAM" id="SignalP"/>
    </source>
</evidence>
<dbReference type="Proteomes" id="UP001214530">
    <property type="component" value="Chromosome"/>
</dbReference>
<dbReference type="Pfam" id="PF00924">
    <property type="entry name" value="MS_channel_2nd"/>
    <property type="match status" value="1"/>
</dbReference>
<feature type="signal peptide" evidence="8">
    <location>
        <begin position="1"/>
        <end position="21"/>
    </location>
</feature>
<evidence type="ECO:0000256" key="4">
    <source>
        <dbReference type="ARBA" id="ARBA00022692"/>
    </source>
</evidence>
<dbReference type="PANTHER" id="PTHR30221:SF18">
    <property type="entry name" value="SLL0590 PROTEIN"/>
    <property type="match status" value="1"/>
</dbReference>
<gene>
    <name evidence="11" type="ORF">P0Y49_18450</name>
</gene>
<feature type="transmembrane region" description="Helical" evidence="7">
    <location>
        <begin position="141"/>
        <end position="158"/>
    </location>
</feature>
<evidence type="ECO:0000256" key="1">
    <source>
        <dbReference type="ARBA" id="ARBA00004651"/>
    </source>
</evidence>
<dbReference type="Gene3D" id="2.30.30.60">
    <property type="match status" value="1"/>
</dbReference>
<sequence length="524" mass="58722">MSIRSLFVFIAFISICNITSAQEAKTVFKGYPVIAHSDTLFFVKNKLGPLSATERAERTSAKITALAEDLLFVPDSLITEKDSTLIDIVYKGNVLLSLSKADADSVKMDREIMATAYQDIILNNIKIYKKETDVSQLLKRAGLGLLIIAIMIMCIYFLNKYSNRFNAWLRVKLHQKIAGLKIKNYELINSKNELWLIRKLLNVIKVVVIFILVYLTLPVLFRLFPWTKPWSDSLIDFVLNPLKNISSGIIDFIPNLITIAIIFLVFHYIKKGIKFFSNEIATERLKINGFYPDWAKPTYNIVKIILNAFMIVVIWPFIPGSNSEIFKGVSVFLGVLISFGSSSAISNGVAGMVITYMRPFKIGDVVKIGETIGAIQEKSLLVTRVLTVKNEVITIPNSAILTGNTINYSSLAAEEGLIIHTTVTLGYDIPWATAHELLIKAALASEGVVKEKEPFVLQTGLEDWYVSYQLNAYIRNPKQMPVIYSEIHRNIHIAFDAAGVEIMSPHYQAIRDGNASTVVNPEKS</sequence>
<accession>A0AAJ5W9E6</accession>
<dbReference type="InterPro" id="IPR010920">
    <property type="entry name" value="LSM_dom_sf"/>
</dbReference>
<feature type="domain" description="Mechanosensitive ion channel MscS C-terminal" evidence="10">
    <location>
        <begin position="422"/>
        <end position="502"/>
    </location>
</feature>
<keyword evidence="3" id="KW-1003">Cell membrane</keyword>
<evidence type="ECO:0000313" key="11">
    <source>
        <dbReference type="EMBL" id="WEK18762.1"/>
    </source>
</evidence>
<feature type="transmembrane region" description="Helical" evidence="7">
    <location>
        <begin position="301"/>
        <end position="318"/>
    </location>
</feature>
<keyword evidence="4 7" id="KW-0812">Transmembrane</keyword>
<comment type="similarity">
    <text evidence="2">Belongs to the MscS (TC 1.A.23) family.</text>
</comment>
<dbReference type="EMBL" id="CP119313">
    <property type="protein sequence ID" value="WEK18762.1"/>
    <property type="molecule type" value="Genomic_DNA"/>
</dbReference>
<dbReference type="SUPFAM" id="SSF50182">
    <property type="entry name" value="Sm-like ribonucleoproteins"/>
    <property type="match status" value="1"/>
</dbReference>
<dbReference type="GO" id="GO:0005886">
    <property type="term" value="C:plasma membrane"/>
    <property type="evidence" value="ECO:0007669"/>
    <property type="project" value="UniProtKB-SubCell"/>
</dbReference>
<keyword evidence="6 7" id="KW-0472">Membrane</keyword>
<dbReference type="GO" id="GO:0008381">
    <property type="term" value="F:mechanosensitive monoatomic ion channel activity"/>
    <property type="evidence" value="ECO:0007669"/>
    <property type="project" value="InterPro"/>
</dbReference>
<dbReference type="PANTHER" id="PTHR30221">
    <property type="entry name" value="SMALL-CONDUCTANCE MECHANOSENSITIVE CHANNEL"/>
    <property type="match status" value="1"/>
</dbReference>
<evidence type="ECO:0000256" key="5">
    <source>
        <dbReference type="ARBA" id="ARBA00022989"/>
    </source>
</evidence>
<dbReference type="Gene3D" id="3.30.70.100">
    <property type="match status" value="1"/>
</dbReference>
<keyword evidence="8" id="KW-0732">Signal</keyword>
<feature type="domain" description="Mechanosensitive ion channel MscS" evidence="9">
    <location>
        <begin position="345"/>
        <end position="409"/>
    </location>
</feature>
<dbReference type="InterPro" id="IPR023408">
    <property type="entry name" value="MscS_beta-dom_sf"/>
</dbReference>
<comment type="subcellular location">
    <subcellularLocation>
        <location evidence="1">Cell membrane</location>
        <topology evidence="1">Multi-pass membrane protein</topology>
    </subcellularLocation>
</comment>
<dbReference type="InterPro" id="IPR006685">
    <property type="entry name" value="MscS_channel_2nd"/>
</dbReference>
<feature type="transmembrane region" description="Helical" evidence="7">
    <location>
        <begin position="330"/>
        <end position="354"/>
    </location>
</feature>
<evidence type="ECO:0000256" key="3">
    <source>
        <dbReference type="ARBA" id="ARBA00022475"/>
    </source>
</evidence>
<evidence type="ECO:0000256" key="7">
    <source>
        <dbReference type="SAM" id="Phobius"/>
    </source>
</evidence>
<evidence type="ECO:0000313" key="12">
    <source>
        <dbReference type="Proteomes" id="UP001214530"/>
    </source>
</evidence>
<evidence type="ECO:0000259" key="10">
    <source>
        <dbReference type="Pfam" id="PF21082"/>
    </source>
</evidence>
<feature type="transmembrane region" description="Helical" evidence="7">
    <location>
        <begin position="245"/>
        <end position="269"/>
    </location>
</feature>
<protein>
    <submittedName>
        <fullName evidence="11">Mechanosensitive ion channel</fullName>
    </submittedName>
</protein>
<proteinExistence type="inferred from homology"/>
<dbReference type="AlphaFoldDB" id="A0AAJ5W9E6"/>
<name>A0AAJ5W9E6_9SPHI</name>
<reference evidence="11" key="1">
    <citation type="submission" date="2023-03" db="EMBL/GenBank/DDBJ databases">
        <title>Andean soil-derived lignocellulolytic bacterial consortium as a source of novel taxa and putative plastic-active enzymes.</title>
        <authorList>
            <person name="Diaz-Garcia L."/>
            <person name="Chuvochina M."/>
            <person name="Feuerriegel G."/>
            <person name="Bunk B."/>
            <person name="Sproer C."/>
            <person name="Streit W.R."/>
            <person name="Rodriguez L.M."/>
            <person name="Overmann J."/>
            <person name="Jimenez D.J."/>
        </authorList>
    </citation>
    <scope>NUCLEOTIDE SEQUENCE</scope>
    <source>
        <strain evidence="11">MAG 3858</strain>
    </source>
</reference>
<feature type="chain" id="PRO_5042548557" evidence="8">
    <location>
        <begin position="22"/>
        <end position="524"/>
    </location>
</feature>
<dbReference type="SUPFAM" id="SSF82689">
    <property type="entry name" value="Mechanosensitive channel protein MscS (YggB), C-terminal domain"/>
    <property type="match status" value="1"/>
</dbReference>
<feature type="transmembrane region" description="Helical" evidence="7">
    <location>
        <begin position="200"/>
        <end position="225"/>
    </location>
</feature>
<keyword evidence="5 7" id="KW-1133">Transmembrane helix</keyword>
<evidence type="ECO:0000259" key="9">
    <source>
        <dbReference type="Pfam" id="PF00924"/>
    </source>
</evidence>
<dbReference type="Pfam" id="PF21082">
    <property type="entry name" value="MS_channel_3rd"/>
    <property type="match status" value="1"/>
</dbReference>
<dbReference type="InterPro" id="IPR049278">
    <property type="entry name" value="MS_channel_C"/>
</dbReference>
<evidence type="ECO:0000256" key="2">
    <source>
        <dbReference type="ARBA" id="ARBA00008017"/>
    </source>
</evidence>
<evidence type="ECO:0000256" key="6">
    <source>
        <dbReference type="ARBA" id="ARBA00023136"/>
    </source>
</evidence>